<keyword evidence="2" id="KW-1185">Reference proteome</keyword>
<dbReference type="EMBL" id="BBMS01000005">
    <property type="protein sequence ID" value="GAL24727.1"/>
    <property type="molecule type" value="Genomic_DNA"/>
</dbReference>
<evidence type="ECO:0000313" key="1">
    <source>
        <dbReference type="EMBL" id="GAL24727.1"/>
    </source>
</evidence>
<comment type="caution">
    <text evidence="1">The sequence shown here is derived from an EMBL/GenBank/DDBJ whole genome shotgun (WGS) entry which is preliminary data.</text>
</comment>
<proteinExistence type="predicted"/>
<gene>
    <name evidence="1" type="ORF">JCM19239_7327</name>
</gene>
<name>A0ABQ0J7N6_9VIBR</name>
<reference evidence="2" key="1">
    <citation type="submission" date="2014-09" db="EMBL/GenBank/DDBJ databases">
        <title>Vibrio variabilis JCM 19239. (C206) whole genome shotgun sequence.</title>
        <authorList>
            <person name="Sawabe T."/>
            <person name="Meirelles P."/>
            <person name="Nakanishi M."/>
            <person name="Sayaka M."/>
            <person name="Hattori M."/>
            <person name="Ohkuma M."/>
        </authorList>
    </citation>
    <scope>NUCLEOTIDE SEQUENCE [LARGE SCALE GENOMIC DNA]</scope>
    <source>
        <strain evidence="2">JCM 19239</strain>
    </source>
</reference>
<evidence type="ECO:0000313" key="2">
    <source>
        <dbReference type="Proteomes" id="UP000029223"/>
    </source>
</evidence>
<protein>
    <submittedName>
        <fullName evidence="1">Uncharacterized protein</fullName>
    </submittedName>
</protein>
<accession>A0ABQ0J7N6</accession>
<sequence>MKWWQDLILQPKELRTITAKQKSHTIGWQMNRSKMLS</sequence>
<organism evidence="1 2">
    <name type="scientific">Vibrio variabilis</name>
    <dbReference type="NCBI Taxonomy" id="990271"/>
    <lineage>
        <taxon>Bacteria</taxon>
        <taxon>Pseudomonadati</taxon>
        <taxon>Pseudomonadota</taxon>
        <taxon>Gammaproteobacteria</taxon>
        <taxon>Vibrionales</taxon>
        <taxon>Vibrionaceae</taxon>
        <taxon>Vibrio</taxon>
    </lineage>
</organism>
<dbReference type="Proteomes" id="UP000029223">
    <property type="component" value="Unassembled WGS sequence"/>
</dbReference>